<dbReference type="PROSITE" id="PS50405">
    <property type="entry name" value="GST_CTER"/>
    <property type="match status" value="1"/>
</dbReference>
<feature type="binding site" evidence="2">
    <location>
        <position position="62"/>
    </location>
    <ligand>
        <name>glutathione</name>
        <dbReference type="ChEBI" id="CHEBI:57925"/>
    </ligand>
</feature>
<comment type="caution">
    <text evidence="5">The sequence shown here is derived from an EMBL/GenBank/DDBJ whole genome shotgun (WGS) entry which is preliminary data.</text>
</comment>
<dbReference type="PIRSF" id="PIRSF015753">
    <property type="entry name" value="GST"/>
    <property type="match status" value="1"/>
</dbReference>
<evidence type="ECO:0000259" key="4">
    <source>
        <dbReference type="PROSITE" id="PS50405"/>
    </source>
</evidence>
<feature type="site" description="Lowers pKa of active site Cys" evidence="3">
    <location>
        <position position="261"/>
    </location>
</feature>
<gene>
    <name evidence="5" type="ORF">HMPREF3186_00935</name>
</gene>
<feature type="domain" description="GST C-terminal" evidence="4">
    <location>
        <begin position="137"/>
        <end position="261"/>
    </location>
</feature>
<keyword evidence="5" id="KW-0808">Transferase</keyword>
<reference evidence="6" key="1">
    <citation type="submission" date="2016-01" db="EMBL/GenBank/DDBJ databases">
        <authorList>
            <person name="Mitreva M."/>
            <person name="Pepin K.H."/>
            <person name="Mihindukulasuriya K.A."/>
            <person name="Fulton R."/>
            <person name="Fronick C."/>
            <person name="O'Laughlin M."/>
            <person name="Miner T."/>
            <person name="Herter B."/>
            <person name="Rosa B.A."/>
            <person name="Cordes M."/>
            <person name="Tomlinson C."/>
            <person name="Wollam A."/>
            <person name="Palsikar V.B."/>
            <person name="Mardis E.R."/>
            <person name="Wilson R.K."/>
        </authorList>
    </citation>
    <scope>NUCLEOTIDE SEQUENCE [LARGE SCALE GENOMIC DNA]</scope>
    <source>
        <strain evidence="6">DNF01167</strain>
    </source>
</reference>
<dbReference type="InterPro" id="IPR036249">
    <property type="entry name" value="Thioredoxin-like_sf"/>
</dbReference>
<dbReference type="InterPro" id="IPR004045">
    <property type="entry name" value="Glutathione_S-Trfase_N"/>
</dbReference>
<dbReference type="SUPFAM" id="SSF47616">
    <property type="entry name" value="GST C-terminal domain-like"/>
    <property type="match status" value="1"/>
</dbReference>
<dbReference type="InterPro" id="IPR010987">
    <property type="entry name" value="Glutathione-S-Trfase_C-like"/>
</dbReference>
<feature type="active site" description="Nucleophile" evidence="1">
    <location>
        <position position="29"/>
    </location>
</feature>
<dbReference type="Pfam" id="PF13410">
    <property type="entry name" value="GST_C_2"/>
    <property type="match status" value="1"/>
</dbReference>
<feature type="site" description="Lowers pKa of active site Cys" evidence="3">
    <location>
        <position position="218"/>
    </location>
</feature>
<name>A0A133ZWI7_9BACL</name>
<evidence type="ECO:0000256" key="1">
    <source>
        <dbReference type="PIRSR" id="PIRSR015753-1"/>
    </source>
</evidence>
<dbReference type="PANTHER" id="PTHR32419">
    <property type="entry name" value="GLUTATHIONYL-HYDROQUINONE REDUCTASE"/>
    <property type="match status" value="1"/>
</dbReference>
<feature type="binding site" evidence="2">
    <location>
        <begin position="112"/>
        <end position="113"/>
    </location>
    <ligand>
        <name>glutathione</name>
        <dbReference type="ChEBI" id="CHEBI:57925"/>
    </ligand>
</feature>
<accession>A0A133ZWI7</accession>
<dbReference type="GO" id="GO:0004364">
    <property type="term" value="F:glutathione transferase activity"/>
    <property type="evidence" value="ECO:0007669"/>
    <property type="project" value="InterPro"/>
</dbReference>
<dbReference type="GO" id="GO:0005737">
    <property type="term" value="C:cytoplasm"/>
    <property type="evidence" value="ECO:0007669"/>
    <property type="project" value="TreeGrafter"/>
</dbReference>
<dbReference type="EMBL" id="LSDC01000063">
    <property type="protein sequence ID" value="KXB59798.1"/>
    <property type="molecule type" value="Genomic_DNA"/>
</dbReference>
<sequence>MKKFFSKPFGTEEQPIEEGRYRLFWTAVCPYAHRAVIAREILGLDDAISLGTLDYRRGEEGWQFSLDKDGLDPVLKQSKIKDVYLNSDSDYEGPYSVPVLVDVTTGKVVRKESAELLHEFATVFSKLHKKDGIDLYPEHLAGQIDEWNEKLAVALNDGVYGMGFAESQEKYDEAFERFFNMMDVVEDRLSNQRYFYGNTITETDIRFYTTMIRFDVVYYGLYSANKKRIEEYPNIFNYLKDLYQTPGFGSTTDFEAIKVGYYVSAGKTIVPKGPEVDKWNQSHDRARFE</sequence>
<evidence type="ECO:0000256" key="3">
    <source>
        <dbReference type="PIRSR" id="PIRSR015753-3"/>
    </source>
</evidence>
<dbReference type="InterPro" id="IPR036282">
    <property type="entry name" value="Glutathione-S-Trfase_C_sf"/>
</dbReference>
<dbReference type="CDD" id="cd03190">
    <property type="entry name" value="GST_C_Omega_like"/>
    <property type="match status" value="1"/>
</dbReference>
<protein>
    <submittedName>
        <fullName evidence="5">Glutathione S-transferase domain protein</fullName>
    </submittedName>
</protein>
<dbReference type="SFLD" id="SFLDS00019">
    <property type="entry name" value="Glutathione_Transferase_(cytos"/>
    <property type="match status" value="1"/>
</dbReference>
<dbReference type="PATRIC" id="fig|1379.3.peg.918"/>
<dbReference type="SFLD" id="SFLDG01206">
    <property type="entry name" value="Xi.1"/>
    <property type="match status" value="1"/>
</dbReference>
<dbReference type="SUPFAM" id="SSF52833">
    <property type="entry name" value="Thioredoxin-like"/>
    <property type="match status" value="1"/>
</dbReference>
<dbReference type="PANTHER" id="PTHR32419:SF6">
    <property type="entry name" value="GLUTATHIONE S-TRANSFERASE OMEGA-LIKE 1-RELATED"/>
    <property type="match status" value="1"/>
</dbReference>
<dbReference type="InterPro" id="IPR040079">
    <property type="entry name" value="Glutathione_S-Trfase"/>
</dbReference>
<feature type="active site" description="Proton donor/acceptor" evidence="1">
    <location>
        <position position="160"/>
    </location>
</feature>
<dbReference type="InterPro" id="IPR016639">
    <property type="entry name" value="GST_Omega/GSH"/>
</dbReference>
<dbReference type="Gene3D" id="3.40.30.10">
    <property type="entry name" value="Glutaredoxin"/>
    <property type="match status" value="1"/>
</dbReference>
<dbReference type="RefSeq" id="WP_060914111.1">
    <property type="nucleotide sequence ID" value="NZ_KQ959957.1"/>
</dbReference>
<dbReference type="AlphaFoldDB" id="A0A133ZWI7"/>
<proteinExistence type="predicted"/>
<evidence type="ECO:0000313" key="6">
    <source>
        <dbReference type="Proteomes" id="UP000070355"/>
    </source>
</evidence>
<dbReference type="InterPro" id="IPR047047">
    <property type="entry name" value="GST_Omega-like_C"/>
</dbReference>
<dbReference type="STRING" id="1379.HMPREF3186_00935"/>
<evidence type="ECO:0000313" key="5">
    <source>
        <dbReference type="EMBL" id="KXB59798.1"/>
    </source>
</evidence>
<evidence type="ECO:0000256" key="2">
    <source>
        <dbReference type="PIRSR" id="PIRSR015753-2"/>
    </source>
</evidence>
<dbReference type="Pfam" id="PF13409">
    <property type="entry name" value="GST_N_2"/>
    <property type="match status" value="1"/>
</dbReference>
<dbReference type="Proteomes" id="UP000070355">
    <property type="component" value="Unassembled WGS sequence"/>
</dbReference>
<dbReference type="SFLD" id="SFLDG01148">
    <property type="entry name" value="Xi_(cytGST)"/>
    <property type="match status" value="1"/>
</dbReference>
<dbReference type="Gene3D" id="1.20.1050.10">
    <property type="match status" value="1"/>
</dbReference>
<dbReference type="OrthoDB" id="9769158at2"/>
<organism evidence="5 6">
    <name type="scientific">Gemella haemolysans</name>
    <dbReference type="NCBI Taxonomy" id="1379"/>
    <lineage>
        <taxon>Bacteria</taxon>
        <taxon>Bacillati</taxon>
        <taxon>Bacillota</taxon>
        <taxon>Bacilli</taxon>
        <taxon>Bacillales</taxon>
        <taxon>Gemellaceae</taxon>
        <taxon>Gemella</taxon>
    </lineage>
</organism>